<evidence type="ECO:0000256" key="4">
    <source>
        <dbReference type="ARBA" id="ARBA00022989"/>
    </source>
</evidence>
<feature type="transmembrane region" description="Helical" evidence="6">
    <location>
        <begin position="274"/>
        <end position="296"/>
    </location>
</feature>
<evidence type="ECO:0000313" key="8">
    <source>
        <dbReference type="EMBL" id="KAB6148484.1"/>
    </source>
</evidence>
<dbReference type="Gene3D" id="3.40.1710.10">
    <property type="entry name" value="abc type-2 transporter like domain"/>
    <property type="match status" value="1"/>
</dbReference>
<dbReference type="PANTHER" id="PTHR30294:SF47">
    <property type="entry name" value="INNER MEMBRANE TRANSPORT PERMEASE YHHJ"/>
    <property type="match status" value="1"/>
</dbReference>
<feature type="transmembrane region" description="Helical" evidence="6">
    <location>
        <begin position="358"/>
        <end position="378"/>
    </location>
</feature>
<accession>A0A7J5PYY6</accession>
<dbReference type="PANTHER" id="PTHR30294">
    <property type="entry name" value="MEMBRANE COMPONENT OF ABC TRANSPORTER YHHJ-RELATED"/>
    <property type="match status" value="1"/>
</dbReference>
<reference evidence="8 9" key="1">
    <citation type="journal article" date="2019" name="Nat. Med.">
        <title>A library of human gut bacterial isolates paired with longitudinal multiomics data enables mechanistic microbiome research.</title>
        <authorList>
            <person name="Poyet M."/>
            <person name="Groussin M."/>
            <person name="Gibbons S.M."/>
            <person name="Avila-Pacheco J."/>
            <person name="Jiang X."/>
            <person name="Kearney S.M."/>
            <person name="Perrotta A.R."/>
            <person name="Berdy B."/>
            <person name="Zhao S."/>
            <person name="Lieberman T.D."/>
            <person name="Swanson P.K."/>
            <person name="Smith M."/>
            <person name="Roesemann S."/>
            <person name="Alexander J.E."/>
            <person name="Rich S.A."/>
            <person name="Livny J."/>
            <person name="Vlamakis H."/>
            <person name="Clish C."/>
            <person name="Bullock K."/>
            <person name="Deik A."/>
            <person name="Scott J."/>
            <person name="Pierce K.A."/>
            <person name="Xavier R.J."/>
            <person name="Alm E.J."/>
        </authorList>
    </citation>
    <scope>NUCLEOTIDE SEQUENCE [LARGE SCALE GENOMIC DNA]</scope>
    <source>
        <strain evidence="8 9">BIOML-A58</strain>
    </source>
</reference>
<feature type="transmembrane region" description="Helical" evidence="6">
    <location>
        <begin position="24"/>
        <end position="45"/>
    </location>
</feature>
<evidence type="ECO:0000256" key="5">
    <source>
        <dbReference type="ARBA" id="ARBA00023136"/>
    </source>
</evidence>
<gene>
    <name evidence="8" type="ORF">GA398_07435</name>
</gene>
<dbReference type="GO" id="GO:0005886">
    <property type="term" value="C:plasma membrane"/>
    <property type="evidence" value="ECO:0007669"/>
    <property type="project" value="UniProtKB-SubCell"/>
</dbReference>
<dbReference type="EMBL" id="WDED01000009">
    <property type="protein sequence ID" value="KAB6148484.1"/>
    <property type="molecule type" value="Genomic_DNA"/>
</dbReference>
<feature type="transmembrane region" description="Helical" evidence="6">
    <location>
        <begin position="194"/>
        <end position="213"/>
    </location>
</feature>
<feature type="domain" description="ABC-2 type transporter transmembrane" evidence="7">
    <location>
        <begin position="25"/>
        <end position="375"/>
    </location>
</feature>
<evidence type="ECO:0000313" key="9">
    <source>
        <dbReference type="Proteomes" id="UP000434604"/>
    </source>
</evidence>
<dbReference type="Pfam" id="PF12698">
    <property type="entry name" value="ABC2_membrane_3"/>
    <property type="match status" value="1"/>
</dbReference>
<dbReference type="InterPro" id="IPR013525">
    <property type="entry name" value="ABC2_TM"/>
</dbReference>
<dbReference type="GO" id="GO:0140359">
    <property type="term" value="F:ABC-type transporter activity"/>
    <property type="evidence" value="ECO:0007669"/>
    <property type="project" value="InterPro"/>
</dbReference>
<proteinExistence type="predicted"/>
<dbReference type="InterPro" id="IPR051449">
    <property type="entry name" value="ABC-2_transporter_component"/>
</dbReference>
<comment type="caution">
    <text evidence="8">The sequence shown here is derived from an EMBL/GenBank/DDBJ whole genome shotgun (WGS) entry which is preliminary data.</text>
</comment>
<dbReference type="AlphaFoldDB" id="A0A7J5PYY6"/>
<keyword evidence="3 6" id="KW-0812">Transmembrane</keyword>
<keyword evidence="5 6" id="KW-0472">Membrane</keyword>
<name>A0A7J5PYY6_9BACE</name>
<keyword evidence="4 6" id="KW-1133">Transmembrane helix</keyword>
<evidence type="ECO:0000256" key="6">
    <source>
        <dbReference type="SAM" id="Phobius"/>
    </source>
</evidence>
<sequence length="391" mass="44668">MKDVSLRLVRIFRRELRIFSHRPLFLFTMIVAPILCIVFLTTLMADGLPTKLPAGLVDEDDTHITHIVARILGSMEETDFVARYPDFSEAKKAMQRGEIYGFFYIPRGLTEDAIANRQPKLSFYTNDTYFVPGTLLMKDLRYASELSGLALTRENLYARGLTERQAMGIIQPIVIETHPLNNPHLDYSVYLNNILLPGILILLIMLSTTYTIGLEWKQNTQKELYALSGHSSTVALVGKLFPQTVLFSLIFIFYDVYFYRFLMFPCNSGIIPMMLLGVMTVLAAQSFGVFLFGAFIGQMRLSMCLCSLWGILSFSLAGFTYPVPAMDGFLQGLSWLFPLRHYYLIYVNQALDGFPISYVWSSVVALFAFLLLPCTILWRYRAAFLKYKYVK</sequence>
<keyword evidence="2" id="KW-1003">Cell membrane</keyword>
<evidence type="ECO:0000256" key="1">
    <source>
        <dbReference type="ARBA" id="ARBA00004651"/>
    </source>
</evidence>
<evidence type="ECO:0000256" key="2">
    <source>
        <dbReference type="ARBA" id="ARBA00022475"/>
    </source>
</evidence>
<protein>
    <submittedName>
        <fullName evidence="8">ABC transporter permease</fullName>
    </submittedName>
</protein>
<feature type="transmembrane region" description="Helical" evidence="6">
    <location>
        <begin position="303"/>
        <end position="323"/>
    </location>
</feature>
<organism evidence="8 9">
    <name type="scientific">Bacteroides xylanisolvens</name>
    <dbReference type="NCBI Taxonomy" id="371601"/>
    <lineage>
        <taxon>Bacteria</taxon>
        <taxon>Pseudomonadati</taxon>
        <taxon>Bacteroidota</taxon>
        <taxon>Bacteroidia</taxon>
        <taxon>Bacteroidales</taxon>
        <taxon>Bacteroidaceae</taxon>
        <taxon>Bacteroides</taxon>
    </lineage>
</organism>
<dbReference type="Proteomes" id="UP000434604">
    <property type="component" value="Unassembled WGS sequence"/>
</dbReference>
<evidence type="ECO:0000259" key="7">
    <source>
        <dbReference type="Pfam" id="PF12698"/>
    </source>
</evidence>
<evidence type="ECO:0000256" key="3">
    <source>
        <dbReference type="ARBA" id="ARBA00022692"/>
    </source>
</evidence>
<comment type="subcellular location">
    <subcellularLocation>
        <location evidence="1">Cell membrane</location>
        <topology evidence="1">Multi-pass membrane protein</topology>
    </subcellularLocation>
</comment>
<feature type="transmembrane region" description="Helical" evidence="6">
    <location>
        <begin position="234"/>
        <end position="254"/>
    </location>
</feature>